<evidence type="ECO:0000256" key="2">
    <source>
        <dbReference type="ARBA" id="ARBA00022475"/>
    </source>
</evidence>
<dbReference type="GO" id="GO:0005886">
    <property type="term" value="C:plasma membrane"/>
    <property type="evidence" value="ECO:0007669"/>
    <property type="project" value="UniProtKB-SubCell"/>
</dbReference>
<dbReference type="InterPro" id="IPR003820">
    <property type="entry name" value="KdpC"/>
</dbReference>
<keyword evidence="9 11" id="KW-0406">Ion transport</keyword>
<gene>
    <name evidence="11" type="primary">kdpC</name>
    <name evidence="13" type="ORF">B7P34_07285</name>
</gene>
<keyword evidence="6 11" id="KW-0067">ATP-binding</keyword>
<dbReference type="AlphaFoldDB" id="A0A9X7JT66"/>
<evidence type="ECO:0000256" key="11">
    <source>
        <dbReference type="HAMAP-Rule" id="MF_00276"/>
    </source>
</evidence>
<dbReference type="PIRSF" id="PIRSF001296">
    <property type="entry name" value="K_ATPase_KdpC"/>
    <property type="match status" value="1"/>
</dbReference>
<sequence length="220" mass="22890">MNNSVRSTARLVGAGLRALLVLTVVCGVIYPLVVTGIAQAAFHGKANGSEVTVDGKSVGSERLGQSYNLPGKKDKDGNPLPDPKYFQPRPSAAGPNAENTQYKLIVSGASNLAADSKTLLDAVKQRRADVAAFNHADPSAVPVDALTASASGLDPDISPAYARLQAKRVAEANGLPAATVEKLVEDHVDGRVLGFMGEERVNVLKLNVALRELAGAGGKR</sequence>
<keyword evidence="4 11" id="KW-0812">Transmembrane</keyword>
<comment type="caution">
    <text evidence="13">The sequence shown here is derived from an EMBL/GenBank/DDBJ whole genome shotgun (WGS) entry which is preliminary data.</text>
</comment>
<comment type="function">
    <text evidence="11">Part of the high-affinity ATP-driven potassium transport (or Kdp) system, which catalyzes the hydrolysis of ATP coupled with the electrogenic transport of potassium into the cytoplasm. This subunit acts as a catalytic chaperone that increases the ATP-binding affinity of the ATP-hydrolyzing subunit KdpB by the formation of a transient KdpB/KdpC/ATP ternary complex.</text>
</comment>
<keyword evidence="14" id="KW-1185">Reference proteome</keyword>
<keyword evidence="8 11" id="KW-1133">Transmembrane helix</keyword>
<evidence type="ECO:0000256" key="6">
    <source>
        <dbReference type="ARBA" id="ARBA00022840"/>
    </source>
</evidence>
<keyword evidence="1 11" id="KW-0813">Transport</keyword>
<proteinExistence type="inferred from homology"/>
<evidence type="ECO:0000256" key="3">
    <source>
        <dbReference type="ARBA" id="ARBA00022538"/>
    </source>
</evidence>
<evidence type="ECO:0000256" key="4">
    <source>
        <dbReference type="ARBA" id="ARBA00022692"/>
    </source>
</evidence>
<organism evidence="13 14">
    <name type="scientific">Streptosporangium nondiastaticum</name>
    <dbReference type="NCBI Taxonomy" id="35764"/>
    <lineage>
        <taxon>Bacteria</taxon>
        <taxon>Bacillati</taxon>
        <taxon>Actinomycetota</taxon>
        <taxon>Actinomycetes</taxon>
        <taxon>Streptosporangiales</taxon>
        <taxon>Streptosporangiaceae</taxon>
        <taxon>Streptosporangium</taxon>
    </lineage>
</organism>
<evidence type="ECO:0000313" key="14">
    <source>
        <dbReference type="Proteomes" id="UP000242427"/>
    </source>
</evidence>
<evidence type="ECO:0000256" key="8">
    <source>
        <dbReference type="ARBA" id="ARBA00022989"/>
    </source>
</evidence>
<keyword evidence="10 11" id="KW-0472">Membrane</keyword>
<keyword evidence="2 11" id="KW-1003">Cell membrane</keyword>
<dbReference type="PANTHER" id="PTHR30042">
    <property type="entry name" value="POTASSIUM-TRANSPORTING ATPASE C CHAIN"/>
    <property type="match status" value="1"/>
</dbReference>
<dbReference type="HAMAP" id="MF_00276">
    <property type="entry name" value="KdpC"/>
    <property type="match status" value="1"/>
</dbReference>
<evidence type="ECO:0000256" key="9">
    <source>
        <dbReference type="ARBA" id="ARBA00023065"/>
    </source>
</evidence>
<keyword evidence="5 11" id="KW-0547">Nucleotide-binding</keyword>
<comment type="subcellular location">
    <subcellularLocation>
        <location evidence="11">Cell membrane</location>
        <topology evidence="11">Single-pass membrane protein</topology>
    </subcellularLocation>
</comment>
<evidence type="ECO:0000256" key="7">
    <source>
        <dbReference type="ARBA" id="ARBA00022958"/>
    </source>
</evidence>
<protein>
    <recommendedName>
        <fullName evidence="11">Potassium-transporting ATPase KdpC subunit</fullName>
    </recommendedName>
    <alternativeName>
        <fullName evidence="11">ATP phosphohydrolase [potassium-transporting] C chain</fullName>
    </alternativeName>
    <alternativeName>
        <fullName evidence="11">Potassium-binding and translocating subunit C</fullName>
    </alternativeName>
    <alternativeName>
        <fullName evidence="11">Potassium-translocating ATPase C chain</fullName>
    </alternativeName>
</protein>
<evidence type="ECO:0000256" key="12">
    <source>
        <dbReference type="SAM" id="MobiDB-lite"/>
    </source>
</evidence>
<dbReference type="RefSeq" id="WP_106674980.1">
    <property type="nucleotide sequence ID" value="NZ_PXWG01000010.1"/>
</dbReference>
<name>A0A9X7JT66_9ACTN</name>
<evidence type="ECO:0000256" key="5">
    <source>
        <dbReference type="ARBA" id="ARBA00022741"/>
    </source>
</evidence>
<keyword evidence="7 11" id="KW-0630">Potassium</keyword>
<evidence type="ECO:0000313" key="13">
    <source>
        <dbReference type="EMBL" id="PSJ29478.1"/>
    </source>
</evidence>
<comment type="subunit">
    <text evidence="11">The system is composed of three essential subunits: KdpA, KdpB and KdpC.</text>
</comment>
<keyword evidence="3 11" id="KW-0633">Potassium transport</keyword>
<dbReference type="PANTHER" id="PTHR30042:SF2">
    <property type="entry name" value="POTASSIUM-TRANSPORTING ATPASE KDPC SUBUNIT"/>
    <property type="match status" value="1"/>
</dbReference>
<evidence type="ECO:0000256" key="1">
    <source>
        <dbReference type="ARBA" id="ARBA00022448"/>
    </source>
</evidence>
<dbReference type="NCBIfam" id="TIGR00681">
    <property type="entry name" value="kdpC"/>
    <property type="match status" value="1"/>
</dbReference>
<feature type="region of interest" description="Disordered" evidence="12">
    <location>
        <begin position="49"/>
        <end position="95"/>
    </location>
</feature>
<dbReference type="Proteomes" id="UP000242427">
    <property type="component" value="Unassembled WGS sequence"/>
</dbReference>
<evidence type="ECO:0000256" key="10">
    <source>
        <dbReference type="ARBA" id="ARBA00023136"/>
    </source>
</evidence>
<dbReference type="NCBIfam" id="NF001454">
    <property type="entry name" value="PRK00315.1"/>
    <property type="match status" value="1"/>
</dbReference>
<dbReference type="OrthoDB" id="9788285at2"/>
<comment type="similarity">
    <text evidence="11">Belongs to the KdpC family.</text>
</comment>
<reference evidence="13 14" key="1">
    <citation type="submission" date="2018-03" db="EMBL/GenBank/DDBJ databases">
        <title>Chitinolytic properties of Streptosporangium nondiastaticum TBG75A20.</title>
        <authorList>
            <person name="Gayathri V."/>
            <person name="Shiburaj S."/>
        </authorList>
    </citation>
    <scope>NUCLEOTIDE SEQUENCE [LARGE SCALE GENOMIC DNA]</scope>
    <source>
        <strain evidence="13 14">TBG75A20</strain>
    </source>
</reference>
<dbReference type="EMBL" id="PXWG01000010">
    <property type="protein sequence ID" value="PSJ29478.1"/>
    <property type="molecule type" value="Genomic_DNA"/>
</dbReference>
<dbReference type="GO" id="GO:0005524">
    <property type="term" value="F:ATP binding"/>
    <property type="evidence" value="ECO:0007669"/>
    <property type="project" value="UniProtKB-UniRule"/>
</dbReference>
<dbReference type="Pfam" id="PF02669">
    <property type="entry name" value="KdpC"/>
    <property type="match status" value="1"/>
</dbReference>
<accession>A0A9X7JT66</accession>
<dbReference type="GO" id="GO:0008556">
    <property type="term" value="F:P-type potassium transmembrane transporter activity"/>
    <property type="evidence" value="ECO:0007669"/>
    <property type="project" value="InterPro"/>
</dbReference>